<protein>
    <submittedName>
        <fullName evidence="1">Proteosome assembly chaperone</fullName>
    </submittedName>
</protein>
<evidence type="ECO:0000313" key="2">
    <source>
        <dbReference type="Proteomes" id="UP000243077"/>
    </source>
</evidence>
<dbReference type="Gene3D" id="1.10.287.100">
    <property type="match status" value="1"/>
</dbReference>
<gene>
    <name evidence="1" type="ORF">C3B54_11925</name>
</gene>
<dbReference type="RefSeq" id="WP_104914267.1">
    <property type="nucleotide sequence ID" value="NZ_CP026923.1"/>
</dbReference>
<dbReference type="InterPro" id="IPR019151">
    <property type="entry name" value="Proteasome_assmbl_chaperone_2"/>
</dbReference>
<keyword evidence="2" id="KW-1185">Reference proteome</keyword>
<dbReference type="OrthoDB" id="3733464at2"/>
<dbReference type="EMBL" id="CP026923">
    <property type="protein sequence ID" value="AVG23896.1"/>
    <property type="molecule type" value="Genomic_DNA"/>
</dbReference>
<organism evidence="1 2">
    <name type="scientific">Pontimonas salivibrio</name>
    <dbReference type="NCBI Taxonomy" id="1159327"/>
    <lineage>
        <taxon>Bacteria</taxon>
        <taxon>Bacillati</taxon>
        <taxon>Actinomycetota</taxon>
        <taxon>Actinomycetes</taxon>
        <taxon>Micrococcales</taxon>
        <taxon>Microbacteriaceae</taxon>
        <taxon>Pontimonas</taxon>
    </lineage>
</organism>
<dbReference type="Proteomes" id="UP000243077">
    <property type="component" value="Chromosome"/>
</dbReference>
<dbReference type="Pfam" id="PF09754">
    <property type="entry name" value="PAC2"/>
    <property type="match status" value="1"/>
</dbReference>
<dbReference type="InterPro" id="IPR008492">
    <property type="entry name" value="Rv2714-like"/>
</dbReference>
<dbReference type="Gene3D" id="3.40.50.10900">
    <property type="entry name" value="PAC-like subunit"/>
    <property type="match status" value="1"/>
</dbReference>
<accession>A0A2L2BQF5</accession>
<name>A0A2L2BQF5_9MICO</name>
<dbReference type="SUPFAM" id="SSF159659">
    <property type="entry name" value="Cgl1923-like"/>
    <property type="match status" value="1"/>
</dbReference>
<dbReference type="KEGG" id="psai:C3B54_11925"/>
<proteinExistence type="predicted"/>
<dbReference type="AlphaFoldDB" id="A0A2L2BQF5"/>
<dbReference type="InterPro" id="IPR038389">
    <property type="entry name" value="PSMG2_sf"/>
</dbReference>
<dbReference type="PIRSF" id="PIRSF028754">
    <property type="entry name" value="UCP028754"/>
    <property type="match status" value="1"/>
</dbReference>
<reference evidence="1 2" key="1">
    <citation type="submission" date="2018-02" db="EMBL/GenBank/DDBJ databases">
        <title>Complete genome of the streamlined marine actinobacterium Pontimonas salivibrio CL-TW6 adapted to coastal planktonic lifestype.</title>
        <authorList>
            <person name="Cho B.C."/>
            <person name="Hardies S.C."/>
            <person name="Jang G.I."/>
            <person name="Hwang C.Y."/>
        </authorList>
    </citation>
    <scope>NUCLEOTIDE SEQUENCE [LARGE SCALE GENOMIC DNA]</scope>
    <source>
        <strain evidence="1 2">CL-TW6</strain>
    </source>
</reference>
<sequence>MGDVDTAIFRHADLAPQVPEGLPLVVALTGFADAGSAVSQVNTYMEDTLESVEIGRFSNDEILDYRARRPIFQFEETHLTEYEPQRLGLSLVSDELGEPFLLLSGYEPDMRWEQVNREIIELIEHYQVASTTWVHAIPMPVPHTRSLGVTVSGNREDLTDRLSVWRPTTGVPGTMMHLVEYSLQAKGHPVSGFVVLVPHYLADTEYPLAAISALESITAATGRIFPTDSLREQGRTFLAGIADQVEGNDELKRLVGVLEKRHDSYMEDNPLASPLMDEAGEVPSAETIAQELQDFLAHRSVDSGDTPNTES</sequence>
<evidence type="ECO:0000313" key="1">
    <source>
        <dbReference type="EMBL" id="AVG23896.1"/>
    </source>
</evidence>